<evidence type="ECO:0000313" key="3">
    <source>
        <dbReference type="EMBL" id="CAK82220.1"/>
    </source>
</evidence>
<dbReference type="eggNOG" id="ENOG502T133">
    <property type="taxonomic scope" value="Eukaryota"/>
</dbReference>
<evidence type="ECO:0000256" key="2">
    <source>
        <dbReference type="SAM" id="MobiDB-lite"/>
    </source>
</evidence>
<sequence>MNRKPIFLQDKQGQQSYPYNQPTQIQTGRQADTRIANMKNTEHLLMAPQHNTPFSAFSTAMQSQDASFLSNKQEDANIGFQQILKHTNQIVQEKSQAQELKFKELQNQIDSNRTIIFDIRGQNPINAEQLSIKFKQFEESIKTYIKKAQEELMNQQVNFQSDYQIKFKELQDQTDNKLTFIQKENQSNLVKIKEDTQSRTPTQINLSEDTLIKDIQQKIKALQLLFDSQHNESVINDQKTKQQLTKLEKNLLEQSQKISVQEEQTIAQLKTFQNNQQNNISQANKKLYDDIEIKLQQVYNIIQQKTFSQSDKLTELTLQQGDLNKITKGVFDLQNSQKLLSQQYQELTLRIDQHLSQTSKQELNLKELEQKVDQNNDENYNGITQLRLELSSLTKQFERVKLEYKNQFDYLINQQNKSNEEIRKSHQEILFSFKQTEQTHWIDEYNKKKPEIQQAQVQVFSYEEDSESKSDQQINEISEQNNNVLNFFIYQDQIEPEFEKEAFMERLKALSPFKNSQVQEEKIVQVKEENQDKEIKNDQKEEEDDNDNDATYQLDENGFLLDEEGNYLLDENGQMIQLNETQIEYLRKQDMVQEEDN</sequence>
<dbReference type="InParanoid" id="A0DGQ3"/>
<organism evidence="3 4">
    <name type="scientific">Paramecium tetraurelia</name>
    <dbReference type="NCBI Taxonomy" id="5888"/>
    <lineage>
        <taxon>Eukaryota</taxon>
        <taxon>Sar</taxon>
        <taxon>Alveolata</taxon>
        <taxon>Ciliophora</taxon>
        <taxon>Intramacronucleata</taxon>
        <taxon>Oligohymenophorea</taxon>
        <taxon>Peniculida</taxon>
        <taxon>Parameciidae</taxon>
        <taxon>Paramecium</taxon>
    </lineage>
</organism>
<dbReference type="HOGENOM" id="CLU_463433_0_0_1"/>
<keyword evidence="4" id="KW-1185">Reference proteome</keyword>
<reference evidence="3 4" key="1">
    <citation type="journal article" date="2006" name="Nature">
        <title>Global trends of whole-genome duplications revealed by the ciliate Paramecium tetraurelia.</title>
        <authorList>
            <consortium name="Genoscope"/>
            <person name="Aury J.-M."/>
            <person name="Jaillon O."/>
            <person name="Duret L."/>
            <person name="Noel B."/>
            <person name="Jubin C."/>
            <person name="Porcel B.M."/>
            <person name="Segurens B."/>
            <person name="Daubin V."/>
            <person name="Anthouard V."/>
            <person name="Aiach N."/>
            <person name="Arnaiz O."/>
            <person name="Billaut A."/>
            <person name="Beisson J."/>
            <person name="Blanc I."/>
            <person name="Bouhouche K."/>
            <person name="Camara F."/>
            <person name="Duharcourt S."/>
            <person name="Guigo R."/>
            <person name="Gogendeau D."/>
            <person name="Katinka M."/>
            <person name="Keller A.-M."/>
            <person name="Kissmehl R."/>
            <person name="Klotz C."/>
            <person name="Koll F."/>
            <person name="Le Moue A."/>
            <person name="Lepere C."/>
            <person name="Malinsky S."/>
            <person name="Nowacki M."/>
            <person name="Nowak J.K."/>
            <person name="Plattner H."/>
            <person name="Poulain J."/>
            <person name="Ruiz F."/>
            <person name="Serrano V."/>
            <person name="Zagulski M."/>
            <person name="Dessen P."/>
            <person name="Betermier M."/>
            <person name="Weissenbach J."/>
            <person name="Scarpelli C."/>
            <person name="Schachter V."/>
            <person name="Sperling L."/>
            <person name="Meyer E."/>
            <person name="Cohen J."/>
            <person name="Wincker P."/>
        </authorList>
    </citation>
    <scope>NUCLEOTIDE SEQUENCE [LARGE SCALE GENOMIC DNA]</scope>
    <source>
        <strain evidence="3 4">Stock d4-2</strain>
    </source>
</reference>
<feature type="region of interest" description="Disordered" evidence="2">
    <location>
        <begin position="526"/>
        <end position="552"/>
    </location>
</feature>
<evidence type="ECO:0000256" key="1">
    <source>
        <dbReference type="SAM" id="Coils"/>
    </source>
</evidence>
<gene>
    <name evidence="3" type="ORF">GSPATT00002349001</name>
</gene>
<proteinExistence type="predicted"/>
<dbReference type="RefSeq" id="XP_001449617.1">
    <property type="nucleotide sequence ID" value="XM_001449580.1"/>
</dbReference>
<feature type="compositionally biased region" description="Basic and acidic residues" evidence="2">
    <location>
        <begin position="526"/>
        <end position="539"/>
    </location>
</feature>
<feature type="coiled-coil region" evidence="1">
    <location>
        <begin position="212"/>
        <end position="264"/>
    </location>
</feature>
<evidence type="ECO:0000313" key="4">
    <source>
        <dbReference type="Proteomes" id="UP000000600"/>
    </source>
</evidence>
<accession>A0DGQ3</accession>
<feature type="coiled-coil region" evidence="1">
    <location>
        <begin position="351"/>
        <end position="403"/>
    </location>
</feature>
<protein>
    <submittedName>
        <fullName evidence="3">Uncharacterized protein</fullName>
    </submittedName>
</protein>
<dbReference type="AlphaFoldDB" id="A0DGQ3"/>
<dbReference type="GeneID" id="5035402"/>
<dbReference type="OMA" id="THWIDEY"/>
<dbReference type="KEGG" id="ptm:GSPATT00002349001"/>
<dbReference type="EMBL" id="CT868429">
    <property type="protein sequence ID" value="CAK82220.1"/>
    <property type="molecule type" value="Genomic_DNA"/>
</dbReference>
<dbReference type="OrthoDB" id="313382at2759"/>
<dbReference type="Proteomes" id="UP000000600">
    <property type="component" value="Unassembled WGS sequence"/>
</dbReference>
<keyword evidence="1" id="KW-0175">Coiled coil</keyword>
<name>A0DGQ3_PARTE</name>